<protein>
    <recommendedName>
        <fullName evidence="1">LysM domain-containing protein</fullName>
    </recommendedName>
</protein>
<dbReference type="Gene3D" id="3.10.350.10">
    <property type="entry name" value="LysM domain"/>
    <property type="match status" value="1"/>
</dbReference>
<reference evidence="2" key="1">
    <citation type="journal article" date="2023" name="Int. J. Syst. Evol. Microbiol.">
        <title>Collibacillus ludicampi gen. nov., sp. nov., a new soil bacterium of the family Alicyclobacillaceae.</title>
        <authorList>
            <person name="Jojima T."/>
            <person name="Ioku Y."/>
            <person name="Fukuta Y."/>
            <person name="Shirasaka N."/>
            <person name="Matsumura Y."/>
            <person name="Mori M."/>
        </authorList>
    </citation>
    <scope>NUCLEOTIDE SEQUENCE</scope>
    <source>
        <strain evidence="2">TP075</strain>
    </source>
</reference>
<dbReference type="SUPFAM" id="SSF54106">
    <property type="entry name" value="LysM domain"/>
    <property type="match status" value="1"/>
</dbReference>
<dbReference type="Proteomes" id="UP001057291">
    <property type="component" value="Unassembled WGS sequence"/>
</dbReference>
<dbReference type="InterPro" id="IPR036779">
    <property type="entry name" value="LysM_dom_sf"/>
</dbReference>
<dbReference type="PROSITE" id="PS51782">
    <property type="entry name" value="LYSM"/>
    <property type="match status" value="1"/>
</dbReference>
<dbReference type="PANTHER" id="PTHR34700">
    <property type="entry name" value="POTASSIUM BINDING PROTEIN KBP"/>
    <property type="match status" value="1"/>
</dbReference>
<name>A0AAV4LC27_9BACL</name>
<evidence type="ECO:0000313" key="2">
    <source>
        <dbReference type="EMBL" id="GIM45249.1"/>
    </source>
</evidence>
<evidence type="ECO:0000313" key="3">
    <source>
        <dbReference type="Proteomes" id="UP001057291"/>
    </source>
</evidence>
<dbReference type="SMART" id="SM00257">
    <property type="entry name" value="LysM"/>
    <property type="match status" value="1"/>
</dbReference>
<organism evidence="2 3">
    <name type="scientific">Collibacillus ludicampi</name>
    <dbReference type="NCBI Taxonomy" id="2771369"/>
    <lineage>
        <taxon>Bacteria</taxon>
        <taxon>Bacillati</taxon>
        <taxon>Bacillota</taxon>
        <taxon>Bacilli</taxon>
        <taxon>Bacillales</taxon>
        <taxon>Alicyclobacillaceae</taxon>
        <taxon>Collibacillus</taxon>
    </lineage>
</organism>
<dbReference type="InterPro" id="IPR018392">
    <property type="entry name" value="LysM"/>
</dbReference>
<dbReference type="InterPro" id="IPR052196">
    <property type="entry name" value="Bact_Kbp"/>
</dbReference>
<feature type="domain" description="LysM" evidence="1">
    <location>
        <begin position="200"/>
        <end position="247"/>
    </location>
</feature>
<dbReference type="Pfam" id="PF23980">
    <property type="entry name" value="Phage_tail_tube_init"/>
    <property type="match status" value="1"/>
</dbReference>
<dbReference type="Pfam" id="PF01476">
    <property type="entry name" value="LysM"/>
    <property type="match status" value="1"/>
</dbReference>
<proteinExistence type="predicted"/>
<dbReference type="AlphaFoldDB" id="A0AAV4LC27"/>
<dbReference type="RefSeq" id="WP_282198466.1">
    <property type="nucleotide sequence ID" value="NZ_BOQE01000001.1"/>
</dbReference>
<dbReference type="CDD" id="cd00118">
    <property type="entry name" value="LysM"/>
    <property type="match status" value="1"/>
</dbReference>
<evidence type="ECO:0000259" key="1">
    <source>
        <dbReference type="PROSITE" id="PS51782"/>
    </source>
</evidence>
<dbReference type="InterPro" id="IPR056958">
    <property type="entry name" value="Phage_tail_tube_init_put"/>
</dbReference>
<sequence length="248" mass="28057">MRGAAPPRSQYDRNLTFRVVGGGPVASLTMPIKPQEFQSDHPARVTTTQTLQGVYQDFGGLGVRTLTYQGHTGWRRRVQYQTMDGFDVFMSLYNNIYVEYHRRKEANTSDPSAVYALVIDDLYDTVYRVSLDDFQASKSRSNPLLYYYTLRMTVITTSVDTREAEDLLGLPSVQVNASQISNRVSYVQNIVSQYTQPSNRSYMVQSGDSLWSIAVQFYGDGNQIRKIAQANSIQPPYTIYPGQVLTIP</sequence>
<keyword evidence="3" id="KW-1185">Reference proteome</keyword>
<gene>
    <name evidence="2" type="ORF">DNHGIG_07980</name>
</gene>
<comment type="caution">
    <text evidence="2">The sequence shown here is derived from an EMBL/GenBank/DDBJ whole genome shotgun (WGS) entry which is preliminary data.</text>
</comment>
<dbReference type="PANTHER" id="PTHR34700:SF4">
    <property type="entry name" value="PHAGE-LIKE ELEMENT PBSX PROTEIN XKDP"/>
    <property type="match status" value="1"/>
</dbReference>
<accession>A0AAV4LC27</accession>
<dbReference type="EMBL" id="BOQE01000001">
    <property type="protein sequence ID" value="GIM45249.1"/>
    <property type="molecule type" value="Genomic_DNA"/>
</dbReference>